<dbReference type="GO" id="GO:0006355">
    <property type="term" value="P:regulation of DNA-templated transcription"/>
    <property type="evidence" value="ECO:0007669"/>
    <property type="project" value="InterPro"/>
</dbReference>
<dbReference type="InterPro" id="IPR050351">
    <property type="entry name" value="BphY/WalK/GraS-like"/>
</dbReference>
<evidence type="ECO:0000259" key="18">
    <source>
        <dbReference type="PROSITE" id="PS50885"/>
    </source>
</evidence>
<protein>
    <recommendedName>
        <fullName evidence="3">histidine kinase</fullName>
        <ecNumber evidence="3">2.7.13.3</ecNumber>
    </recommendedName>
</protein>
<dbReference type="PANTHER" id="PTHR42878:SF7">
    <property type="entry name" value="SENSOR HISTIDINE KINASE GLRK"/>
    <property type="match status" value="1"/>
</dbReference>
<dbReference type="Gene3D" id="3.30.565.10">
    <property type="entry name" value="Histidine kinase-like ATPase, C-terminal domain"/>
    <property type="match status" value="1"/>
</dbReference>
<dbReference type="EMBL" id="LYVF01000069">
    <property type="protein sequence ID" value="OAT85227.1"/>
    <property type="molecule type" value="Genomic_DNA"/>
</dbReference>
<dbReference type="InterPro" id="IPR035965">
    <property type="entry name" value="PAS-like_dom_sf"/>
</dbReference>
<dbReference type="SUPFAM" id="SSF55874">
    <property type="entry name" value="ATPase domain of HSP90 chaperone/DNA topoisomerase II/histidine kinase"/>
    <property type="match status" value="1"/>
</dbReference>
<keyword evidence="13" id="KW-0175">Coiled coil</keyword>
<evidence type="ECO:0000313" key="19">
    <source>
        <dbReference type="EMBL" id="OAT85227.1"/>
    </source>
</evidence>
<dbReference type="RefSeq" id="WP_066666967.1">
    <property type="nucleotide sequence ID" value="NZ_LYVF01000069.1"/>
</dbReference>
<evidence type="ECO:0000256" key="11">
    <source>
        <dbReference type="ARBA" id="ARBA00023012"/>
    </source>
</evidence>
<dbReference type="InterPro" id="IPR004358">
    <property type="entry name" value="Sig_transdc_His_kin-like_C"/>
</dbReference>
<dbReference type="PROSITE" id="PS50113">
    <property type="entry name" value="PAC"/>
    <property type="match status" value="1"/>
</dbReference>
<evidence type="ECO:0000256" key="1">
    <source>
        <dbReference type="ARBA" id="ARBA00000085"/>
    </source>
</evidence>
<evidence type="ECO:0000256" key="12">
    <source>
        <dbReference type="ARBA" id="ARBA00023136"/>
    </source>
</evidence>
<feature type="domain" description="PAC" evidence="17">
    <location>
        <begin position="305"/>
        <end position="362"/>
    </location>
</feature>
<organism evidence="19 20">
    <name type="scientific">Desulfotomaculum copahuensis</name>
    <dbReference type="NCBI Taxonomy" id="1838280"/>
    <lineage>
        <taxon>Bacteria</taxon>
        <taxon>Bacillati</taxon>
        <taxon>Bacillota</taxon>
        <taxon>Clostridia</taxon>
        <taxon>Eubacteriales</taxon>
        <taxon>Desulfotomaculaceae</taxon>
        <taxon>Desulfotomaculum</taxon>
    </lineage>
</organism>
<evidence type="ECO:0000259" key="17">
    <source>
        <dbReference type="PROSITE" id="PS50113"/>
    </source>
</evidence>
<dbReference type="GO" id="GO:0016020">
    <property type="term" value="C:membrane"/>
    <property type="evidence" value="ECO:0007669"/>
    <property type="project" value="UniProtKB-SubCell"/>
</dbReference>
<dbReference type="InterPro" id="IPR000014">
    <property type="entry name" value="PAS"/>
</dbReference>
<accession>A0A1B7LGJ5</accession>
<dbReference type="CDD" id="cd00130">
    <property type="entry name" value="PAS"/>
    <property type="match status" value="1"/>
</dbReference>
<dbReference type="PANTHER" id="PTHR42878">
    <property type="entry name" value="TWO-COMPONENT HISTIDINE KINASE"/>
    <property type="match status" value="1"/>
</dbReference>
<evidence type="ECO:0000259" key="16">
    <source>
        <dbReference type="PROSITE" id="PS50112"/>
    </source>
</evidence>
<dbReference type="FunFam" id="1.10.287.130:FF:000001">
    <property type="entry name" value="Two-component sensor histidine kinase"/>
    <property type="match status" value="1"/>
</dbReference>
<evidence type="ECO:0000256" key="2">
    <source>
        <dbReference type="ARBA" id="ARBA00004141"/>
    </source>
</evidence>
<dbReference type="InterPro" id="IPR013767">
    <property type="entry name" value="PAS_fold"/>
</dbReference>
<keyword evidence="4" id="KW-0597">Phosphoprotein</keyword>
<gene>
    <name evidence="19" type="ORF">A6M21_06695</name>
</gene>
<dbReference type="Gene3D" id="3.30.450.20">
    <property type="entry name" value="PAS domain"/>
    <property type="match status" value="1"/>
</dbReference>
<dbReference type="Gene3D" id="1.10.287.130">
    <property type="match status" value="1"/>
</dbReference>
<dbReference type="GO" id="GO:0007234">
    <property type="term" value="P:osmosensory signaling via phosphorelay pathway"/>
    <property type="evidence" value="ECO:0007669"/>
    <property type="project" value="TreeGrafter"/>
</dbReference>
<dbReference type="CDD" id="cd06225">
    <property type="entry name" value="HAMP"/>
    <property type="match status" value="1"/>
</dbReference>
<feature type="coiled-coil region" evidence="13">
    <location>
        <begin position="226"/>
        <end position="253"/>
    </location>
</feature>
<dbReference type="PRINTS" id="PR00344">
    <property type="entry name" value="BCTRLSENSOR"/>
</dbReference>
<feature type="domain" description="PAS" evidence="16">
    <location>
        <begin position="246"/>
        <end position="293"/>
    </location>
</feature>
<dbReference type="Pfam" id="PF02518">
    <property type="entry name" value="HATPase_c"/>
    <property type="match status" value="1"/>
</dbReference>
<keyword evidence="20" id="KW-1185">Reference proteome</keyword>
<evidence type="ECO:0000313" key="20">
    <source>
        <dbReference type="Proteomes" id="UP000078532"/>
    </source>
</evidence>
<keyword evidence="9" id="KW-0067">ATP-binding</keyword>
<dbReference type="InterPro" id="IPR000700">
    <property type="entry name" value="PAS-assoc_C"/>
</dbReference>
<dbReference type="GO" id="GO:0000156">
    <property type="term" value="F:phosphorelay response regulator activity"/>
    <property type="evidence" value="ECO:0007669"/>
    <property type="project" value="TreeGrafter"/>
</dbReference>
<keyword evidence="11" id="KW-0902">Two-component regulatory system</keyword>
<dbReference type="PROSITE" id="PS50885">
    <property type="entry name" value="HAMP"/>
    <property type="match status" value="1"/>
</dbReference>
<dbReference type="EC" id="2.7.13.3" evidence="3"/>
<dbReference type="SUPFAM" id="SSF47384">
    <property type="entry name" value="Homodimeric domain of signal transducing histidine kinase"/>
    <property type="match status" value="1"/>
</dbReference>
<keyword evidence="6 14" id="KW-0812">Transmembrane</keyword>
<evidence type="ECO:0000256" key="8">
    <source>
        <dbReference type="ARBA" id="ARBA00022777"/>
    </source>
</evidence>
<dbReference type="SUPFAM" id="SSF158472">
    <property type="entry name" value="HAMP domain-like"/>
    <property type="match status" value="1"/>
</dbReference>
<dbReference type="InterPro" id="IPR036097">
    <property type="entry name" value="HisK_dim/P_sf"/>
</dbReference>
<evidence type="ECO:0000256" key="10">
    <source>
        <dbReference type="ARBA" id="ARBA00022989"/>
    </source>
</evidence>
<dbReference type="AlphaFoldDB" id="A0A1B7LGJ5"/>
<sequence>MGKNLFTRLLASYLIVILITLLAVGLAMSHFFTNYYYDAKEKELLDRGQQVAAKLSKQMEQENGSNWPGFVLKTIGFIQDAHVLMLDRERLTRPGSGWPEKPLWLNAADREKILQGETVARREFDQRFNQNMLSVAVPLKVDGQVSGALLFFTPVADIKASIAAVQRLILYAAGIAVLLSTLAGLLLSRSIAGPLKEMSRITLEMARGNFRQQVPVTSRDEVGQLAENFNHLAVTLEKTVDALRQEKSKMENILVNMSEGVLAVNRKGTVMLCNPAAAQVLGVDAAAVTGQQLPPELPPAPLFETVLETGISQTAEFTPDNGRTYVLAQAAPLERRGGEIYGAVGVLQDITGLRQLEQLRRDFVANVSHELRTPLTTIQGFIEAMQDGMAGDTAVRERYLQVMHRETVRLNRLIHDLLDLSRLEAGKVEWEINLVEIPDLFSRVLFKFQSQITATQLTVQQAVQPGLPPVLGNEDRIEQVLINLLGNAIRFSSPGGLIELRAAAENGKVTVVVRDTGPGIPPGDLPHIWERFYRVEKSRSRSRGGTGLGLAIVKHIIEAHGGEVAVQSEPGRGSSFKFTLTAAPVENGTYS</sequence>
<keyword evidence="10 14" id="KW-1133">Transmembrane helix</keyword>
<dbReference type="PROSITE" id="PS50109">
    <property type="entry name" value="HIS_KIN"/>
    <property type="match status" value="1"/>
</dbReference>
<comment type="catalytic activity">
    <reaction evidence="1">
        <text>ATP + protein L-histidine = ADP + protein N-phospho-L-histidine.</text>
        <dbReference type="EC" id="2.7.13.3"/>
    </reaction>
</comment>
<dbReference type="FunFam" id="3.30.565.10:FF:000006">
    <property type="entry name" value="Sensor histidine kinase WalK"/>
    <property type="match status" value="1"/>
</dbReference>
<dbReference type="SMART" id="SM00387">
    <property type="entry name" value="HATPase_c"/>
    <property type="match status" value="1"/>
</dbReference>
<feature type="domain" description="HAMP" evidence="18">
    <location>
        <begin position="189"/>
        <end position="241"/>
    </location>
</feature>
<evidence type="ECO:0000256" key="13">
    <source>
        <dbReference type="SAM" id="Coils"/>
    </source>
</evidence>
<dbReference type="SMART" id="SM00388">
    <property type="entry name" value="HisKA"/>
    <property type="match status" value="1"/>
</dbReference>
<dbReference type="Pfam" id="PF00989">
    <property type="entry name" value="PAS"/>
    <property type="match status" value="1"/>
</dbReference>
<dbReference type="SMART" id="SM00304">
    <property type="entry name" value="HAMP"/>
    <property type="match status" value="1"/>
</dbReference>
<dbReference type="NCBIfam" id="TIGR00229">
    <property type="entry name" value="sensory_box"/>
    <property type="match status" value="1"/>
</dbReference>
<keyword evidence="12 14" id="KW-0472">Membrane</keyword>
<dbReference type="CDD" id="cd00082">
    <property type="entry name" value="HisKA"/>
    <property type="match status" value="1"/>
</dbReference>
<evidence type="ECO:0000256" key="3">
    <source>
        <dbReference type="ARBA" id="ARBA00012438"/>
    </source>
</evidence>
<evidence type="ECO:0000256" key="9">
    <source>
        <dbReference type="ARBA" id="ARBA00022840"/>
    </source>
</evidence>
<keyword evidence="8 19" id="KW-0418">Kinase</keyword>
<dbReference type="Pfam" id="PF00512">
    <property type="entry name" value="HisKA"/>
    <property type="match status" value="1"/>
</dbReference>
<keyword evidence="5" id="KW-0808">Transferase</keyword>
<feature type="domain" description="Histidine kinase" evidence="15">
    <location>
        <begin position="366"/>
        <end position="584"/>
    </location>
</feature>
<dbReference type="InterPro" id="IPR036890">
    <property type="entry name" value="HATPase_C_sf"/>
</dbReference>
<dbReference type="STRING" id="1838280.A6M21_06695"/>
<evidence type="ECO:0000256" key="7">
    <source>
        <dbReference type="ARBA" id="ARBA00022741"/>
    </source>
</evidence>
<evidence type="ECO:0000256" key="5">
    <source>
        <dbReference type="ARBA" id="ARBA00022679"/>
    </source>
</evidence>
<comment type="caution">
    <text evidence="19">The sequence shown here is derived from an EMBL/GenBank/DDBJ whole genome shotgun (WGS) entry which is preliminary data.</text>
</comment>
<dbReference type="PROSITE" id="PS50112">
    <property type="entry name" value="PAS"/>
    <property type="match status" value="1"/>
</dbReference>
<dbReference type="GO" id="GO:0030295">
    <property type="term" value="F:protein kinase activator activity"/>
    <property type="evidence" value="ECO:0007669"/>
    <property type="project" value="TreeGrafter"/>
</dbReference>
<name>A0A1B7LGJ5_9FIRM</name>
<dbReference type="GO" id="GO:0005524">
    <property type="term" value="F:ATP binding"/>
    <property type="evidence" value="ECO:0007669"/>
    <property type="project" value="UniProtKB-KW"/>
</dbReference>
<proteinExistence type="predicted"/>
<feature type="transmembrane region" description="Helical" evidence="14">
    <location>
        <begin position="168"/>
        <end position="187"/>
    </location>
</feature>
<comment type="subcellular location">
    <subcellularLocation>
        <location evidence="2">Membrane</location>
        <topology evidence="2">Multi-pass membrane protein</topology>
    </subcellularLocation>
</comment>
<evidence type="ECO:0000256" key="4">
    <source>
        <dbReference type="ARBA" id="ARBA00022553"/>
    </source>
</evidence>
<reference evidence="19 20" key="1">
    <citation type="submission" date="2016-04" db="EMBL/GenBank/DDBJ databases">
        <authorList>
            <person name="Evans L.H."/>
            <person name="Alamgir A."/>
            <person name="Owens N."/>
            <person name="Weber N.D."/>
            <person name="Virtaneva K."/>
            <person name="Barbian K."/>
            <person name="Babar A."/>
            <person name="Rosenke K."/>
        </authorList>
    </citation>
    <scope>NUCLEOTIDE SEQUENCE [LARGE SCALE GENOMIC DNA]</scope>
    <source>
        <strain evidence="19 20">LMa1</strain>
    </source>
</reference>
<dbReference type="Gene3D" id="6.10.340.10">
    <property type="match status" value="1"/>
</dbReference>
<evidence type="ECO:0000259" key="15">
    <source>
        <dbReference type="PROSITE" id="PS50109"/>
    </source>
</evidence>
<dbReference type="GO" id="GO:0000155">
    <property type="term" value="F:phosphorelay sensor kinase activity"/>
    <property type="evidence" value="ECO:0007669"/>
    <property type="project" value="InterPro"/>
</dbReference>
<evidence type="ECO:0000256" key="6">
    <source>
        <dbReference type="ARBA" id="ARBA00022692"/>
    </source>
</evidence>
<dbReference type="Pfam" id="PF00672">
    <property type="entry name" value="HAMP"/>
    <property type="match status" value="1"/>
</dbReference>
<dbReference type="InterPro" id="IPR003660">
    <property type="entry name" value="HAMP_dom"/>
</dbReference>
<dbReference type="SUPFAM" id="SSF55785">
    <property type="entry name" value="PYP-like sensor domain (PAS domain)"/>
    <property type="match status" value="1"/>
</dbReference>
<keyword evidence="7" id="KW-0547">Nucleotide-binding</keyword>
<dbReference type="CDD" id="cd00075">
    <property type="entry name" value="HATPase"/>
    <property type="match status" value="1"/>
</dbReference>
<dbReference type="InterPro" id="IPR003594">
    <property type="entry name" value="HATPase_dom"/>
</dbReference>
<dbReference type="SMART" id="SM00091">
    <property type="entry name" value="PAS"/>
    <property type="match status" value="1"/>
</dbReference>
<evidence type="ECO:0000256" key="14">
    <source>
        <dbReference type="SAM" id="Phobius"/>
    </source>
</evidence>
<dbReference type="Proteomes" id="UP000078532">
    <property type="component" value="Unassembled WGS sequence"/>
</dbReference>
<dbReference type="InterPro" id="IPR005467">
    <property type="entry name" value="His_kinase_dom"/>
</dbReference>
<dbReference type="InterPro" id="IPR003661">
    <property type="entry name" value="HisK_dim/P_dom"/>
</dbReference>
<feature type="transmembrane region" description="Helical" evidence="14">
    <location>
        <begin position="12"/>
        <end position="37"/>
    </location>
</feature>
<dbReference type="OrthoDB" id="112712at2"/>